<dbReference type="EMBL" id="ML120428">
    <property type="protein sequence ID" value="RPA95191.1"/>
    <property type="molecule type" value="Genomic_DNA"/>
</dbReference>
<evidence type="ECO:0000256" key="1">
    <source>
        <dbReference type="SAM" id="Coils"/>
    </source>
</evidence>
<feature type="region of interest" description="Disordered" evidence="2">
    <location>
        <begin position="158"/>
        <end position="188"/>
    </location>
</feature>
<dbReference type="Proteomes" id="UP000276215">
    <property type="component" value="Unassembled WGS sequence"/>
</dbReference>
<name>A0A3N4JER8_9PEZI</name>
<gene>
    <name evidence="3" type="ORF">L873DRAFT_1329523</name>
</gene>
<organism evidence="3 4">
    <name type="scientific">Choiromyces venosus 120613-1</name>
    <dbReference type="NCBI Taxonomy" id="1336337"/>
    <lineage>
        <taxon>Eukaryota</taxon>
        <taxon>Fungi</taxon>
        <taxon>Dikarya</taxon>
        <taxon>Ascomycota</taxon>
        <taxon>Pezizomycotina</taxon>
        <taxon>Pezizomycetes</taxon>
        <taxon>Pezizales</taxon>
        <taxon>Tuberaceae</taxon>
        <taxon>Choiromyces</taxon>
    </lineage>
</organism>
<feature type="compositionally biased region" description="Basic residues" evidence="2">
    <location>
        <begin position="158"/>
        <end position="178"/>
    </location>
</feature>
<accession>A0A3N4JER8</accession>
<keyword evidence="1" id="KW-0175">Coiled coil</keyword>
<proteinExistence type="predicted"/>
<protein>
    <submittedName>
        <fullName evidence="3">Uncharacterized protein</fullName>
    </submittedName>
</protein>
<reference evidence="3 4" key="1">
    <citation type="journal article" date="2018" name="Nat. Ecol. Evol.">
        <title>Pezizomycetes genomes reveal the molecular basis of ectomycorrhizal truffle lifestyle.</title>
        <authorList>
            <person name="Murat C."/>
            <person name="Payen T."/>
            <person name="Noel B."/>
            <person name="Kuo A."/>
            <person name="Morin E."/>
            <person name="Chen J."/>
            <person name="Kohler A."/>
            <person name="Krizsan K."/>
            <person name="Balestrini R."/>
            <person name="Da Silva C."/>
            <person name="Montanini B."/>
            <person name="Hainaut M."/>
            <person name="Levati E."/>
            <person name="Barry K.W."/>
            <person name="Belfiori B."/>
            <person name="Cichocki N."/>
            <person name="Clum A."/>
            <person name="Dockter R.B."/>
            <person name="Fauchery L."/>
            <person name="Guy J."/>
            <person name="Iotti M."/>
            <person name="Le Tacon F."/>
            <person name="Lindquist E.A."/>
            <person name="Lipzen A."/>
            <person name="Malagnac F."/>
            <person name="Mello A."/>
            <person name="Molinier V."/>
            <person name="Miyauchi S."/>
            <person name="Poulain J."/>
            <person name="Riccioni C."/>
            <person name="Rubini A."/>
            <person name="Sitrit Y."/>
            <person name="Splivallo R."/>
            <person name="Traeger S."/>
            <person name="Wang M."/>
            <person name="Zifcakova L."/>
            <person name="Wipf D."/>
            <person name="Zambonelli A."/>
            <person name="Paolocci F."/>
            <person name="Nowrousian M."/>
            <person name="Ottonello S."/>
            <person name="Baldrian P."/>
            <person name="Spatafora J.W."/>
            <person name="Henrissat B."/>
            <person name="Nagy L.G."/>
            <person name="Aury J.M."/>
            <person name="Wincker P."/>
            <person name="Grigoriev I.V."/>
            <person name="Bonfante P."/>
            <person name="Martin F.M."/>
        </authorList>
    </citation>
    <scope>NUCLEOTIDE SEQUENCE [LARGE SCALE GENOMIC DNA]</scope>
    <source>
        <strain evidence="3 4">120613-1</strain>
    </source>
</reference>
<evidence type="ECO:0000313" key="3">
    <source>
        <dbReference type="EMBL" id="RPA95191.1"/>
    </source>
</evidence>
<dbReference type="OrthoDB" id="202825at2759"/>
<feature type="coiled-coil region" evidence="1">
    <location>
        <begin position="200"/>
        <end position="227"/>
    </location>
</feature>
<feature type="compositionally biased region" description="Basic and acidic residues" evidence="2">
    <location>
        <begin position="179"/>
        <end position="188"/>
    </location>
</feature>
<evidence type="ECO:0000313" key="4">
    <source>
        <dbReference type="Proteomes" id="UP000276215"/>
    </source>
</evidence>
<dbReference type="AlphaFoldDB" id="A0A3N4JER8"/>
<keyword evidence="4" id="KW-1185">Reference proteome</keyword>
<evidence type="ECO:0000256" key="2">
    <source>
        <dbReference type="SAM" id="MobiDB-lite"/>
    </source>
</evidence>
<sequence length="417" mass="44790">MSIQPPITTPPKPEIDRAHIALALTILSSKPPTLSTKAYLHLLRTHTAPSSRRHLDTSAFWHAQATKHAEEVELLQAKLRETESAHSSSAAHASTSLEMDWQAFKDEEGEGEVVFELLSALRILKCAGSPGELAGGVKKVAGALRGVVCSVVKGRRRTSLPAARRKRGGRKGKGKGKKSAGDEDGKRDCNDVISAVESTLEKVVAALRELGDDLQEEEGEDERARREYATTAACAVIETSTGLINSIYTNSQTLHSAAPSVGPSGEGVMEVKDLRLGLCNAVIQTLSSLNPEVPTEASVIEGVMCHLLEGAGRVLSANGRESAVVKETSWYLMKMLKEVMPLYDALEETGLGKKRREELRGVFISGVLGAELGLAEQAEGMGQSENCVDQALASPFAKAIWGLMGWNVFSAEELNNR</sequence>